<dbReference type="Gene3D" id="3.10.20.90">
    <property type="entry name" value="Phosphatidylinositol 3-kinase Catalytic Subunit, Chain A, domain 1"/>
    <property type="match status" value="1"/>
</dbReference>
<dbReference type="InterPro" id="IPR036065">
    <property type="entry name" value="BolA-like_sf"/>
</dbReference>
<dbReference type="EMBL" id="KL596862">
    <property type="protein sequence ID" value="KER23157.1"/>
    <property type="molecule type" value="Genomic_DNA"/>
</dbReference>
<dbReference type="OrthoDB" id="4983at2759"/>
<name>A0A074ZC67_OPIVI</name>
<keyword evidence="2" id="KW-1185">Reference proteome</keyword>
<dbReference type="GeneID" id="20323068"/>
<dbReference type="GO" id="GO:0006879">
    <property type="term" value="P:intracellular iron ion homeostasis"/>
    <property type="evidence" value="ECO:0007669"/>
    <property type="project" value="InterPro"/>
</dbReference>
<dbReference type="CTD" id="20323068"/>
<organism evidence="1 2">
    <name type="scientific">Opisthorchis viverrini</name>
    <name type="common">Southeast Asian liver fluke</name>
    <dbReference type="NCBI Taxonomy" id="6198"/>
    <lineage>
        <taxon>Eukaryota</taxon>
        <taxon>Metazoa</taxon>
        <taxon>Spiralia</taxon>
        <taxon>Lophotrochozoa</taxon>
        <taxon>Platyhelminthes</taxon>
        <taxon>Trematoda</taxon>
        <taxon>Digenea</taxon>
        <taxon>Opisthorchiida</taxon>
        <taxon>Opisthorchiata</taxon>
        <taxon>Opisthorchiidae</taxon>
        <taxon>Opisthorchis</taxon>
    </lineage>
</organism>
<dbReference type="STRING" id="6198.A0A074ZC67"/>
<dbReference type="GO" id="GO:0005634">
    <property type="term" value="C:nucleus"/>
    <property type="evidence" value="ECO:0007669"/>
    <property type="project" value="TreeGrafter"/>
</dbReference>
<dbReference type="GO" id="GO:0051604">
    <property type="term" value="P:protein maturation"/>
    <property type="evidence" value="ECO:0007669"/>
    <property type="project" value="InterPro"/>
</dbReference>
<dbReference type="KEGG" id="ovi:T265_08889"/>
<protein>
    <submittedName>
        <fullName evidence="1">Uncharacterized protein</fullName>
    </submittedName>
</protein>
<dbReference type="RefSeq" id="XP_009173081.1">
    <property type="nucleotide sequence ID" value="XM_009174817.1"/>
</dbReference>
<accession>A0A074ZC67</accession>
<dbReference type="GO" id="GO:0005829">
    <property type="term" value="C:cytosol"/>
    <property type="evidence" value="ECO:0007669"/>
    <property type="project" value="TreeGrafter"/>
</dbReference>
<gene>
    <name evidence="1" type="ORF">T265_08889</name>
</gene>
<dbReference type="Proteomes" id="UP000054324">
    <property type="component" value="Unassembled WGS sequence"/>
</dbReference>
<dbReference type="PANTHER" id="PTHR12735">
    <property type="entry name" value="BOLA-LIKE PROTEIN-RELATED"/>
    <property type="match status" value="1"/>
</dbReference>
<dbReference type="SUPFAM" id="SSF82657">
    <property type="entry name" value="BolA-like"/>
    <property type="match status" value="1"/>
</dbReference>
<dbReference type="PANTHER" id="PTHR12735:SF27">
    <property type="entry name" value="BOLA-LIKE PROTEIN 2"/>
    <property type="match status" value="1"/>
</dbReference>
<proteinExistence type="predicted"/>
<evidence type="ECO:0000313" key="1">
    <source>
        <dbReference type="EMBL" id="KER23157.1"/>
    </source>
</evidence>
<reference evidence="1 2" key="1">
    <citation type="submission" date="2013-11" db="EMBL/GenBank/DDBJ databases">
        <title>Opisthorchis viverrini - life in the bile duct.</title>
        <authorList>
            <person name="Young N.D."/>
            <person name="Nagarajan N."/>
            <person name="Lin S.J."/>
            <person name="Korhonen P.K."/>
            <person name="Jex A.R."/>
            <person name="Hall R.S."/>
            <person name="Safavi-Hemami H."/>
            <person name="Kaewkong W."/>
            <person name="Bertrand D."/>
            <person name="Gao S."/>
            <person name="Seet Q."/>
            <person name="Wongkham S."/>
            <person name="Teh B.T."/>
            <person name="Wongkham C."/>
            <person name="Intapan P.M."/>
            <person name="Maleewong W."/>
            <person name="Yang X."/>
            <person name="Hu M."/>
            <person name="Wang Z."/>
            <person name="Hofmann A."/>
            <person name="Sternberg P.W."/>
            <person name="Tan P."/>
            <person name="Wang J."/>
            <person name="Gasser R.B."/>
        </authorList>
    </citation>
    <scope>NUCLEOTIDE SEQUENCE [LARGE SCALE GENOMIC DNA]</scope>
</reference>
<dbReference type="GO" id="GO:0051537">
    <property type="term" value="F:2 iron, 2 sulfur cluster binding"/>
    <property type="evidence" value="ECO:0007669"/>
    <property type="project" value="InterPro"/>
</dbReference>
<dbReference type="InterPro" id="IPR045115">
    <property type="entry name" value="BOL2"/>
</dbReference>
<dbReference type="AlphaFoldDB" id="A0A074ZC67"/>
<sequence length="84" mass="9971">MDPQTHGLIHRIEAFTQVSLEVKDFSDGCGKKFDVFIVSDVFDGKSLLERHRRNSRNSRSYHEDMDQTPMELVHEELIRQCYDW</sequence>
<evidence type="ECO:0000313" key="2">
    <source>
        <dbReference type="Proteomes" id="UP000054324"/>
    </source>
</evidence>